<evidence type="ECO:0000313" key="8">
    <source>
        <dbReference type="Proteomes" id="UP000176409"/>
    </source>
</evidence>
<sequence>MVWHKRFFALLLVLLPTQLGVHFWPDWAMVLGRRVDYLAPTVYLTDMLLLVTLSSWLLESFPRIRNPFDMAQGRQESARLPVRQGIRKKQNMLTSFIIPFLVFVGLNVFVAHNQYVAVYKWLKVAEFVGLGWYIVRTRPKLSAISYPLSVGIFYSSVLAIVQFFFQHSIGGPLWWIGERTFDAGTPGIARIDSCQLSAFSCQQFLRSYATFPHPNVLGGFLAVTLPLLLNLRIYESTNLPMDERMRRMVQWGLGITMVLGVIALILSFSRSAMVVGGVAIVLAIARITNFKFQIMEHKINFPPFILYTLLVILLLTVFVKTDLREESVAVRQQLNSAAVKLWQSSPLLGVGLGNFLVRLPEALSTRTIYFLQPVHNIYLLVLAETGVVGVGLIVLWIALQSQKWRVHSVKKNKKKIYSEFFTLHSSLITLLLLGLVDHYPLTLQQGQLLLTLLVAMSLREVREVRDVQKVREVKK</sequence>
<keyword evidence="3 5" id="KW-1133">Transmembrane helix</keyword>
<dbReference type="EMBL" id="MFJZ01000009">
    <property type="protein sequence ID" value="OGG30690.1"/>
    <property type="molecule type" value="Genomic_DNA"/>
</dbReference>
<feature type="transmembrane region" description="Helical" evidence="5">
    <location>
        <begin position="216"/>
        <end position="235"/>
    </location>
</feature>
<dbReference type="GO" id="GO:0016020">
    <property type="term" value="C:membrane"/>
    <property type="evidence" value="ECO:0007669"/>
    <property type="project" value="UniProtKB-SubCell"/>
</dbReference>
<feature type="transmembrane region" description="Helical" evidence="5">
    <location>
        <begin position="272"/>
        <end position="289"/>
    </location>
</feature>
<dbReference type="PANTHER" id="PTHR37422:SF13">
    <property type="entry name" value="LIPOPOLYSACCHARIDE BIOSYNTHESIS PROTEIN PA4999-RELATED"/>
    <property type="match status" value="1"/>
</dbReference>
<proteinExistence type="predicted"/>
<comment type="subcellular location">
    <subcellularLocation>
        <location evidence="1">Membrane</location>
        <topology evidence="1">Multi-pass membrane protein</topology>
    </subcellularLocation>
</comment>
<dbReference type="Pfam" id="PF04932">
    <property type="entry name" value="Wzy_C"/>
    <property type="match status" value="1"/>
</dbReference>
<dbReference type="STRING" id="1798396.A2973_01485"/>
<feature type="transmembrane region" description="Helical" evidence="5">
    <location>
        <begin position="301"/>
        <end position="319"/>
    </location>
</feature>
<feature type="transmembrane region" description="Helical" evidence="5">
    <location>
        <begin position="420"/>
        <end position="436"/>
    </location>
</feature>
<keyword evidence="2 5" id="KW-0812">Transmembrane</keyword>
<evidence type="ECO:0000256" key="3">
    <source>
        <dbReference type="ARBA" id="ARBA00022989"/>
    </source>
</evidence>
<evidence type="ECO:0000259" key="6">
    <source>
        <dbReference type="Pfam" id="PF04932"/>
    </source>
</evidence>
<name>A0A1F6B190_9BACT</name>
<accession>A0A1F6B190</accession>
<feature type="transmembrane region" description="Helical" evidence="5">
    <location>
        <begin position="118"/>
        <end position="135"/>
    </location>
</feature>
<evidence type="ECO:0000256" key="2">
    <source>
        <dbReference type="ARBA" id="ARBA00022692"/>
    </source>
</evidence>
<dbReference type="InterPro" id="IPR051533">
    <property type="entry name" value="WaaL-like"/>
</dbReference>
<keyword evidence="4 5" id="KW-0472">Membrane</keyword>
<dbReference type="PANTHER" id="PTHR37422">
    <property type="entry name" value="TEICHURONIC ACID BIOSYNTHESIS PROTEIN TUAE"/>
    <property type="match status" value="1"/>
</dbReference>
<comment type="caution">
    <text evidence="7">The sequence shown here is derived from an EMBL/GenBank/DDBJ whole genome shotgun (WGS) entry which is preliminary data.</text>
</comment>
<feature type="transmembrane region" description="Helical" evidence="5">
    <location>
        <begin position="377"/>
        <end position="399"/>
    </location>
</feature>
<organism evidence="7 8">
    <name type="scientific">Candidatus Gottesmanbacteria bacterium RIFCSPLOWO2_01_FULL_49_10</name>
    <dbReference type="NCBI Taxonomy" id="1798396"/>
    <lineage>
        <taxon>Bacteria</taxon>
        <taxon>Candidatus Gottesmaniibacteriota</taxon>
    </lineage>
</organism>
<evidence type="ECO:0000256" key="4">
    <source>
        <dbReference type="ARBA" id="ARBA00023136"/>
    </source>
</evidence>
<dbReference type="InterPro" id="IPR007016">
    <property type="entry name" value="O-antigen_ligase-rel_domated"/>
</dbReference>
<feature type="transmembrane region" description="Helical" evidence="5">
    <location>
        <begin position="147"/>
        <end position="165"/>
    </location>
</feature>
<dbReference type="Proteomes" id="UP000176409">
    <property type="component" value="Unassembled WGS sequence"/>
</dbReference>
<protein>
    <recommendedName>
        <fullName evidence="6">O-antigen ligase-related domain-containing protein</fullName>
    </recommendedName>
</protein>
<feature type="domain" description="O-antigen ligase-related" evidence="6">
    <location>
        <begin position="256"/>
        <end position="393"/>
    </location>
</feature>
<gene>
    <name evidence="7" type="ORF">A2973_01485</name>
</gene>
<feature type="transmembrane region" description="Helical" evidence="5">
    <location>
        <begin position="36"/>
        <end position="58"/>
    </location>
</feature>
<feature type="transmembrane region" description="Helical" evidence="5">
    <location>
        <begin position="247"/>
        <end position="266"/>
    </location>
</feature>
<reference evidence="7 8" key="1">
    <citation type="journal article" date="2016" name="Nat. Commun.">
        <title>Thousands of microbial genomes shed light on interconnected biogeochemical processes in an aquifer system.</title>
        <authorList>
            <person name="Anantharaman K."/>
            <person name="Brown C.T."/>
            <person name="Hug L.A."/>
            <person name="Sharon I."/>
            <person name="Castelle C.J."/>
            <person name="Probst A.J."/>
            <person name="Thomas B.C."/>
            <person name="Singh A."/>
            <person name="Wilkins M.J."/>
            <person name="Karaoz U."/>
            <person name="Brodie E.L."/>
            <person name="Williams K.H."/>
            <person name="Hubbard S.S."/>
            <person name="Banfield J.F."/>
        </authorList>
    </citation>
    <scope>NUCLEOTIDE SEQUENCE [LARGE SCALE GENOMIC DNA]</scope>
</reference>
<evidence type="ECO:0000256" key="5">
    <source>
        <dbReference type="SAM" id="Phobius"/>
    </source>
</evidence>
<dbReference type="AlphaFoldDB" id="A0A1F6B190"/>
<evidence type="ECO:0000256" key="1">
    <source>
        <dbReference type="ARBA" id="ARBA00004141"/>
    </source>
</evidence>
<evidence type="ECO:0000313" key="7">
    <source>
        <dbReference type="EMBL" id="OGG30690.1"/>
    </source>
</evidence>
<feature type="transmembrane region" description="Helical" evidence="5">
    <location>
        <begin position="93"/>
        <end position="112"/>
    </location>
</feature>